<evidence type="ECO:0000313" key="3">
    <source>
        <dbReference type="Proteomes" id="UP000054804"/>
    </source>
</evidence>
<feature type="compositionally biased region" description="Basic and acidic residues" evidence="1">
    <location>
        <begin position="24"/>
        <end position="36"/>
    </location>
</feature>
<name>A0A0W7XAE0_9ACTN</name>
<reference evidence="2 3" key="1">
    <citation type="submission" date="2015-12" db="EMBL/GenBank/DDBJ databases">
        <title>Draft genome sequence of Streptomyces silvensis ATCC 53525, a producer of novel hormone antagonists.</title>
        <authorList>
            <person name="Johnston C.W."/>
            <person name="Li Y."/>
            <person name="Magarvey N.A."/>
        </authorList>
    </citation>
    <scope>NUCLEOTIDE SEQUENCE [LARGE SCALE GENOMIC DNA]</scope>
    <source>
        <strain evidence="2 3">ATCC 53525</strain>
    </source>
</reference>
<dbReference type="Pfam" id="PF07721">
    <property type="entry name" value="TPR_4"/>
    <property type="match status" value="2"/>
</dbReference>
<evidence type="ECO:0000256" key="1">
    <source>
        <dbReference type="SAM" id="MobiDB-lite"/>
    </source>
</evidence>
<dbReference type="InterPro" id="IPR011717">
    <property type="entry name" value="TPR-4"/>
</dbReference>
<proteinExistence type="predicted"/>
<accession>A0A0W7XAE0</accession>
<dbReference type="Gene3D" id="1.25.40.10">
    <property type="entry name" value="Tetratricopeptide repeat domain"/>
    <property type="match status" value="1"/>
</dbReference>
<dbReference type="EMBL" id="LOCL01000026">
    <property type="protein sequence ID" value="KUF19728.1"/>
    <property type="molecule type" value="Genomic_DNA"/>
</dbReference>
<keyword evidence="3" id="KW-1185">Reference proteome</keyword>
<protein>
    <recommendedName>
        <fullName evidence="4">Tetratricopeptide repeat protein</fullName>
    </recommendedName>
</protein>
<dbReference type="GO" id="GO:0042802">
    <property type="term" value="F:identical protein binding"/>
    <property type="evidence" value="ECO:0007669"/>
    <property type="project" value="InterPro"/>
</dbReference>
<evidence type="ECO:0000313" key="2">
    <source>
        <dbReference type="EMBL" id="KUF19728.1"/>
    </source>
</evidence>
<gene>
    <name evidence="2" type="ORF">AT728_05080</name>
</gene>
<feature type="region of interest" description="Disordered" evidence="1">
    <location>
        <begin position="1"/>
        <end position="38"/>
    </location>
</feature>
<sequence length="497" mass="52574">MTITTANAGGADDGTRGPLPRPRPFSDPERWPRMSDWDALAAGAHRARPGEGGTKLPPYVSRDVDAELRDRVREAADLGGFVLVVGDSTAGKTRAAYEAVRDVLPEYRVLAPPAGARLRCAPEAVEACGYGPCVVVWLDDLERHLGPDGLTPDVLDDFARLRVPVVATMRLKPYEAFGSGDDAGTGGDSGEQRWAGVGSRVLRAADVVDLDRLWSAGELSRAGDCDDSRITEALTHHGTYGIAEYMAAGPVLLRTWRHAWRAGGHPRGAALVAAAVDLTRAGLCGPYSRELLVEVHQRRLADAGGPVLRPEGVDEAFAWASRVRHGVTSLLVPVAGELWAPFDYLVDAEDSPVPEWVREAALAHACDDDVRFAVATSAYEAGAFGVAEKAMRPLADAGNRNALFNLAVVMGRTGRTGEAEALYGQAHSRGSLNATVNLGILLAEAGRTEEAEALLRSAHAQGVGHAADNLAVLLRRTGRAEEAATLQAQPPAGTPPG</sequence>
<evidence type="ECO:0008006" key="4">
    <source>
        <dbReference type="Google" id="ProtNLM"/>
    </source>
</evidence>
<dbReference type="STRING" id="1765722.AT728_05080"/>
<comment type="caution">
    <text evidence="2">The sequence shown here is derived from an EMBL/GenBank/DDBJ whole genome shotgun (WGS) entry which is preliminary data.</text>
</comment>
<organism evidence="2 3">
    <name type="scientific">Streptomyces silvensis</name>
    <dbReference type="NCBI Taxonomy" id="1765722"/>
    <lineage>
        <taxon>Bacteria</taxon>
        <taxon>Bacillati</taxon>
        <taxon>Actinomycetota</taxon>
        <taxon>Actinomycetes</taxon>
        <taxon>Kitasatosporales</taxon>
        <taxon>Streptomycetaceae</taxon>
        <taxon>Streptomyces</taxon>
    </lineage>
</organism>
<dbReference type="SUPFAM" id="SSF81901">
    <property type="entry name" value="HCP-like"/>
    <property type="match status" value="1"/>
</dbReference>
<dbReference type="InterPro" id="IPR011990">
    <property type="entry name" value="TPR-like_helical_dom_sf"/>
</dbReference>
<dbReference type="Proteomes" id="UP000054804">
    <property type="component" value="Unassembled WGS sequence"/>
</dbReference>
<dbReference type="AlphaFoldDB" id="A0A0W7XAE0"/>